<dbReference type="Pfam" id="PF00015">
    <property type="entry name" value="MCPsignal"/>
    <property type="match status" value="1"/>
</dbReference>
<dbReference type="SUPFAM" id="SSF55781">
    <property type="entry name" value="GAF domain-like"/>
    <property type="match status" value="2"/>
</dbReference>
<evidence type="ECO:0000256" key="2">
    <source>
        <dbReference type="PROSITE-ProRule" id="PRU00284"/>
    </source>
</evidence>
<gene>
    <name evidence="4" type="primary">bdlA</name>
    <name evidence="4" type="ORF">SAMEA4475696_00642</name>
</gene>
<dbReference type="SMART" id="SM00065">
    <property type="entry name" value="GAF"/>
    <property type="match status" value="2"/>
</dbReference>
<reference evidence="4 5" key="1">
    <citation type="submission" date="2017-06" db="EMBL/GenBank/DDBJ databases">
        <authorList>
            <consortium name="Pathogen Informatics"/>
        </authorList>
    </citation>
    <scope>NUCLEOTIDE SEQUENCE [LARGE SCALE GENOMIC DNA]</scope>
    <source>
        <strain evidence="4 5">NCTC13039</strain>
    </source>
</reference>
<dbReference type="Pfam" id="PF13185">
    <property type="entry name" value="GAF_2"/>
    <property type="match status" value="2"/>
</dbReference>
<sequence>MIFGRAAGTRVSLQTDTHEEELRGYVEALQILVDKVAGARSGDDVFRVALETIRDSFHLLYGSVWVIDPKEKVLKLRMESGSLSDRFAPVTRGAAFSSGSGLAGRAWSQRELIFEPDLRVVSDCPRAQIAYESGVRSAVAFPLFREGQIVATMDFMADEEHTPGLVRLQVLRCVAKLVSQALERVLDSERRVEMQSDMAAINAVVKKTNESSSERETIRATLDTVRAQFGWEYGSYWEVDSADNTLKNKYESGSAGEEFREVTRKASFARGVGVAGRTWSTRDLVFEPDLGLVTDCVRAPAAQRAGVKSGVSLPIIVEGEVIGTMDFFTTKDVDLTEDRASALRNTAFLVSSALERIRDADRTKDAGEELLSSITEVERNVVAASNVAAEAQRLTDEASRIVANLNQSSNEIGNVMNTITSIAEQTNLLALNATIEAARAGEAGKGFAVVANEVKELSRETSTATEEVGAKVSAIQADAQSVVQALVQVKSTVEQINDAQNVISGVLTEQSAVTRSVLGQG</sequence>
<organism evidence="4 5">
    <name type="scientific">Dermatophilus congolensis</name>
    <dbReference type="NCBI Taxonomy" id="1863"/>
    <lineage>
        <taxon>Bacteria</taxon>
        <taxon>Bacillati</taxon>
        <taxon>Actinomycetota</taxon>
        <taxon>Actinomycetes</taxon>
        <taxon>Micrococcales</taxon>
        <taxon>Dermatophilaceae</taxon>
        <taxon>Dermatophilus</taxon>
    </lineage>
</organism>
<dbReference type="KEGG" id="dco:SAMEA4475696_0642"/>
<evidence type="ECO:0000313" key="5">
    <source>
        <dbReference type="Proteomes" id="UP000242637"/>
    </source>
</evidence>
<accession>A0A239VB37</accession>
<evidence type="ECO:0000313" key="4">
    <source>
        <dbReference type="EMBL" id="SNV19159.1"/>
    </source>
</evidence>
<name>A0A239VB37_9MICO</name>
<dbReference type="SUPFAM" id="SSF58104">
    <property type="entry name" value="Methyl-accepting chemotaxis protein (MCP) signaling domain"/>
    <property type="match status" value="1"/>
</dbReference>
<dbReference type="PANTHER" id="PTHR32089">
    <property type="entry name" value="METHYL-ACCEPTING CHEMOTAXIS PROTEIN MCPB"/>
    <property type="match status" value="1"/>
</dbReference>
<dbReference type="PANTHER" id="PTHR32089:SF112">
    <property type="entry name" value="LYSOZYME-LIKE PROTEIN-RELATED"/>
    <property type="match status" value="1"/>
</dbReference>
<proteinExistence type="predicted"/>
<feature type="domain" description="Methyl-accepting transducer" evidence="3">
    <location>
        <begin position="336"/>
        <end position="521"/>
    </location>
</feature>
<dbReference type="InterPro" id="IPR004089">
    <property type="entry name" value="MCPsignal_dom"/>
</dbReference>
<evidence type="ECO:0000259" key="3">
    <source>
        <dbReference type="PROSITE" id="PS50111"/>
    </source>
</evidence>
<dbReference type="STRING" id="1121387.GCA_000429885_01739"/>
<dbReference type="Gene3D" id="3.30.450.40">
    <property type="match status" value="2"/>
</dbReference>
<dbReference type="Gene3D" id="1.10.287.950">
    <property type="entry name" value="Methyl-accepting chemotaxis protein"/>
    <property type="match status" value="1"/>
</dbReference>
<dbReference type="InterPro" id="IPR029016">
    <property type="entry name" value="GAF-like_dom_sf"/>
</dbReference>
<dbReference type="InterPro" id="IPR003018">
    <property type="entry name" value="GAF"/>
</dbReference>
<dbReference type="Proteomes" id="UP000242637">
    <property type="component" value="Chromosome 1"/>
</dbReference>
<keyword evidence="1 2" id="KW-0807">Transducer</keyword>
<protein>
    <submittedName>
        <fullName evidence="4">Chemotaxis regulator BdlA</fullName>
    </submittedName>
</protein>
<keyword evidence="5" id="KW-1185">Reference proteome</keyword>
<dbReference type="EMBL" id="LT906453">
    <property type="protein sequence ID" value="SNV19159.1"/>
    <property type="molecule type" value="Genomic_DNA"/>
</dbReference>
<dbReference type="PROSITE" id="PS50111">
    <property type="entry name" value="CHEMOTAXIS_TRANSDUC_2"/>
    <property type="match status" value="1"/>
</dbReference>
<evidence type="ECO:0000256" key="1">
    <source>
        <dbReference type="ARBA" id="ARBA00023224"/>
    </source>
</evidence>
<dbReference type="AlphaFoldDB" id="A0A239VB37"/>
<dbReference type="SMART" id="SM00283">
    <property type="entry name" value="MA"/>
    <property type="match status" value="1"/>
</dbReference>
<dbReference type="GO" id="GO:0007165">
    <property type="term" value="P:signal transduction"/>
    <property type="evidence" value="ECO:0007669"/>
    <property type="project" value="UniProtKB-KW"/>
</dbReference>
<dbReference type="GO" id="GO:0016020">
    <property type="term" value="C:membrane"/>
    <property type="evidence" value="ECO:0007669"/>
    <property type="project" value="InterPro"/>
</dbReference>